<keyword evidence="3" id="KW-0732">Signal</keyword>
<feature type="domain" description="RagB/SusD" evidence="6">
    <location>
        <begin position="355"/>
        <end position="637"/>
    </location>
</feature>
<dbReference type="SUPFAM" id="SSF48452">
    <property type="entry name" value="TPR-like"/>
    <property type="match status" value="1"/>
</dbReference>
<reference evidence="9" key="1">
    <citation type="submission" date="2024-03" db="EMBL/GenBank/DDBJ databases">
        <title>Chitinophaga horti sp. nov., isolated from garden soil.</title>
        <authorList>
            <person name="Lee D.S."/>
            <person name="Han D.M."/>
            <person name="Baek J.H."/>
            <person name="Choi D.G."/>
            <person name="Jeon J.H."/>
            <person name="Jeon C.O."/>
        </authorList>
    </citation>
    <scope>NUCLEOTIDE SEQUENCE [LARGE SCALE GENOMIC DNA]</scope>
    <source>
        <strain evidence="9">GPA1</strain>
    </source>
</reference>
<dbReference type="InterPro" id="IPR011990">
    <property type="entry name" value="TPR-like_helical_dom_sf"/>
</dbReference>
<sequence>MKRVNLYIWLYLTCMWAGCGKYLDVVPDNVATIENAFTSRTTAEKFLFTCYSYLPAHGHAGAVPFLAGDEFWLPYPQVPQFYVNYIFEGVAMGNQSVISPQMNYWDGTNGGKPLFRALRDCNIFLENMPGVPGMQERERRKWIAEVKFLKAYYHYWLLRIYGPIPIIRDNIDISAGTEGVLVKRAPVDSCFNYIVQLLDEATPDLPLRLENENSEAGRITRPGLLAIRANVLVEAASPLFNGNTDFANLKNKDGQQLFNTTPDQSKWVKAAEACKDAVDACHEAGLKLYEYNPAVVSTQLSDTTITQMSIRNAIAEKWNSEIVWGNTNSMAWEIQRLAQAKIDPSRLNNLGLRSMLAPTLKMAELFYSKNGVPINEDITWDYANRYELRVAENAHRYNLIPGYETVALHFDREDRFYADLAFDGGVWYGQGKFDDKDPWTVRAKFKQHAGKSGMFQYSITGYWPKKLVHFQNVIEAGDGGAYTVVEYPWPVMRLANLYLLYAEALNESQGPVPEALHWANLVRERAGLPGIAEAWGTYSRIPAKYTTKEGLRSILQQERLIELAFEGQRFWDARRWKRATEMFNTSVQGWDIGQEETRLYYRAKTLYVRQFGTRDYLWPISENNLILNRNIVQNPGW</sequence>
<evidence type="ECO:0000259" key="7">
    <source>
        <dbReference type="Pfam" id="PF14322"/>
    </source>
</evidence>
<proteinExistence type="inferred from homology"/>
<keyword evidence="4" id="KW-0472">Membrane</keyword>
<dbReference type="InterPro" id="IPR033985">
    <property type="entry name" value="SusD-like_N"/>
</dbReference>
<keyword evidence="9" id="KW-1185">Reference proteome</keyword>
<organism evidence="8 9">
    <name type="scientific">Chitinophaga pollutisoli</name>
    <dbReference type="NCBI Taxonomy" id="3133966"/>
    <lineage>
        <taxon>Bacteria</taxon>
        <taxon>Pseudomonadati</taxon>
        <taxon>Bacteroidota</taxon>
        <taxon>Chitinophagia</taxon>
        <taxon>Chitinophagales</taxon>
        <taxon>Chitinophagaceae</taxon>
        <taxon>Chitinophaga</taxon>
    </lineage>
</organism>
<dbReference type="Proteomes" id="UP001485459">
    <property type="component" value="Chromosome"/>
</dbReference>
<dbReference type="EMBL" id="CP149822">
    <property type="protein sequence ID" value="WZN41774.1"/>
    <property type="molecule type" value="Genomic_DNA"/>
</dbReference>
<dbReference type="InterPro" id="IPR012944">
    <property type="entry name" value="SusD_RagB_dom"/>
</dbReference>
<accession>A0ABZ2YQP2</accession>
<dbReference type="Pfam" id="PF07980">
    <property type="entry name" value="SusD_RagB"/>
    <property type="match status" value="1"/>
</dbReference>
<evidence type="ECO:0000256" key="5">
    <source>
        <dbReference type="ARBA" id="ARBA00023237"/>
    </source>
</evidence>
<evidence type="ECO:0000313" key="8">
    <source>
        <dbReference type="EMBL" id="WZN41774.1"/>
    </source>
</evidence>
<keyword evidence="5" id="KW-0998">Cell outer membrane</keyword>
<evidence type="ECO:0000256" key="1">
    <source>
        <dbReference type="ARBA" id="ARBA00004442"/>
    </source>
</evidence>
<gene>
    <name evidence="8" type="ORF">WJU16_01820</name>
</gene>
<dbReference type="RefSeq" id="WP_341836622.1">
    <property type="nucleotide sequence ID" value="NZ_CP149822.1"/>
</dbReference>
<comment type="subcellular location">
    <subcellularLocation>
        <location evidence="1">Cell outer membrane</location>
    </subcellularLocation>
</comment>
<dbReference type="PROSITE" id="PS51257">
    <property type="entry name" value="PROKAR_LIPOPROTEIN"/>
    <property type="match status" value="1"/>
</dbReference>
<feature type="domain" description="SusD-like N-terminal" evidence="7">
    <location>
        <begin position="113"/>
        <end position="211"/>
    </location>
</feature>
<evidence type="ECO:0000313" key="9">
    <source>
        <dbReference type="Proteomes" id="UP001485459"/>
    </source>
</evidence>
<comment type="similarity">
    <text evidence="2">Belongs to the SusD family.</text>
</comment>
<evidence type="ECO:0000256" key="2">
    <source>
        <dbReference type="ARBA" id="ARBA00006275"/>
    </source>
</evidence>
<evidence type="ECO:0000259" key="6">
    <source>
        <dbReference type="Pfam" id="PF07980"/>
    </source>
</evidence>
<dbReference type="Gene3D" id="1.25.40.390">
    <property type="match status" value="1"/>
</dbReference>
<dbReference type="Pfam" id="PF14322">
    <property type="entry name" value="SusD-like_3"/>
    <property type="match status" value="1"/>
</dbReference>
<name>A0ABZ2YQP2_9BACT</name>
<evidence type="ECO:0000256" key="4">
    <source>
        <dbReference type="ARBA" id="ARBA00023136"/>
    </source>
</evidence>
<evidence type="ECO:0000256" key="3">
    <source>
        <dbReference type="ARBA" id="ARBA00022729"/>
    </source>
</evidence>
<protein>
    <submittedName>
        <fullName evidence="8">RagB/SusD family nutrient uptake outer membrane protein</fullName>
    </submittedName>
</protein>